<name>A0AAN7WQ69_9PEZI</name>
<feature type="region of interest" description="Disordered" evidence="1">
    <location>
        <begin position="218"/>
        <end position="283"/>
    </location>
</feature>
<evidence type="ECO:0000313" key="3">
    <source>
        <dbReference type="Proteomes" id="UP001310594"/>
    </source>
</evidence>
<organism evidence="2 3">
    <name type="scientific">Elasticomyces elasticus</name>
    <dbReference type="NCBI Taxonomy" id="574655"/>
    <lineage>
        <taxon>Eukaryota</taxon>
        <taxon>Fungi</taxon>
        <taxon>Dikarya</taxon>
        <taxon>Ascomycota</taxon>
        <taxon>Pezizomycotina</taxon>
        <taxon>Dothideomycetes</taxon>
        <taxon>Dothideomycetidae</taxon>
        <taxon>Mycosphaerellales</taxon>
        <taxon>Teratosphaeriaceae</taxon>
        <taxon>Elasticomyces</taxon>
    </lineage>
</organism>
<protein>
    <submittedName>
        <fullName evidence="2">Uncharacterized protein</fullName>
    </submittedName>
</protein>
<dbReference type="Proteomes" id="UP001310594">
    <property type="component" value="Unassembled WGS sequence"/>
</dbReference>
<feature type="compositionally biased region" description="Basic and acidic residues" evidence="1">
    <location>
        <begin position="222"/>
        <end position="231"/>
    </location>
</feature>
<sequence>MDDAMCVLTLASNLQEPFSVDDRPRPKGFMDLPAELRNRIYELVASHTICRIYPPTAKTYGFCNYAKRCGLFLTSSEIRQESRPVVFTFAYVAAIVFNFDFAQTRACLLRLSAHGRQALGENTRGLRVLMDLDGYKTRAIRALPNSIDIDMQWNELTRYPLDFNDFLFSGLHVLGCTIKRHWQCTVQLEGMDAISGTLLQMQNHLSERMKRELGSAAEDLAEEMKTPESKRAMARRRRRGDYATDDETTDDNAERSTGESDEDSEWEADDESDWSEGAEEEEA</sequence>
<evidence type="ECO:0000256" key="1">
    <source>
        <dbReference type="SAM" id="MobiDB-lite"/>
    </source>
</evidence>
<dbReference type="AlphaFoldDB" id="A0AAN7WQ69"/>
<proteinExistence type="predicted"/>
<reference evidence="2" key="1">
    <citation type="submission" date="2023-08" db="EMBL/GenBank/DDBJ databases">
        <title>Black Yeasts Isolated from many extreme environments.</title>
        <authorList>
            <person name="Coleine C."/>
            <person name="Stajich J.E."/>
            <person name="Selbmann L."/>
        </authorList>
    </citation>
    <scope>NUCLEOTIDE SEQUENCE</scope>
    <source>
        <strain evidence="2">CCFEE 5810</strain>
    </source>
</reference>
<feature type="compositionally biased region" description="Acidic residues" evidence="1">
    <location>
        <begin position="259"/>
        <end position="283"/>
    </location>
</feature>
<comment type="caution">
    <text evidence="2">The sequence shown here is derived from an EMBL/GenBank/DDBJ whole genome shotgun (WGS) entry which is preliminary data.</text>
</comment>
<dbReference type="EMBL" id="JAVRQU010000002">
    <property type="protein sequence ID" value="KAK5706147.1"/>
    <property type="molecule type" value="Genomic_DNA"/>
</dbReference>
<accession>A0AAN7WQ69</accession>
<gene>
    <name evidence="2" type="ORF">LTR97_001134</name>
</gene>
<evidence type="ECO:0000313" key="2">
    <source>
        <dbReference type="EMBL" id="KAK5706147.1"/>
    </source>
</evidence>